<dbReference type="Proteomes" id="UP000308001">
    <property type="component" value="Unassembled WGS sequence"/>
</dbReference>
<evidence type="ECO:0000256" key="1">
    <source>
        <dbReference type="ARBA" id="ARBA00038494"/>
    </source>
</evidence>
<sequence>MIKHISVVIIAKNSERTIKNTLDSLTGFEDVVVYDNGSSDKTIEIAKSFSNVNLAQGEFKGFGWTKNKATTYAKNDWVMIIDSDEVVNKDLFEYLKTKKLEDNTVYRLNSNGYYKNIRVKYCGWTLTVKRVFNRKITSFHKDVQIHEYIVSDGLKEEVLGGSINHYSYNSISELIIKADRYSTIFAQNNVGKKYSSPSKAFFNGLYSFFRTYILKQGFRDGYVGLLISFSNMVGSFYKYIKLYEANKEL</sequence>
<protein>
    <submittedName>
        <fullName evidence="3">Glycosyltransferase family 2 protein</fullName>
    </submittedName>
</protein>
<dbReference type="AlphaFoldDB" id="A0A5R9H6M0"/>
<organism evidence="3 4">
    <name type="scientific">Aliarcobacter thereius</name>
    <dbReference type="NCBI Taxonomy" id="544718"/>
    <lineage>
        <taxon>Bacteria</taxon>
        <taxon>Pseudomonadati</taxon>
        <taxon>Campylobacterota</taxon>
        <taxon>Epsilonproteobacteria</taxon>
        <taxon>Campylobacterales</taxon>
        <taxon>Arcobacteraceae</taxon>
        <taxon>Aliarcobacter</taxon>
    </lineage>
</organism>
<dbReference type="SUPFAM" id="SSF53448">
    <property type="entry name" value="Nucleotide-diphospho-sugar transferases"/>
    <property type="match status" value="1"/>
</dbReference>
<dbReference type="InterPro" id="IPR029044">
    <property type="entry name" value="Nucleotide-diphossugar_trans"/>
</dbReference>
<comment type="similarity">
    <text evidence="1">Belongs to the glycosyltransferase 2 family. WaaE/KdtX subfamily.</text>
</comment>
<comment type="caution">
    <text evidence="3">The sequence shown here is derived from an EMBL/GenBank/DDBJ whole genome shotgun (WGS) entry which is preliminary data.</text>
</comment>
<dbReference type="EMBL" id="VBUF01000001">
    <property type="protein sequence ID" value="TLS72920.1"/>
    <property type="molecule type" value="Genomic_DNA"/>
</dbReference>
<dbReference type="RefSeq" id="WP_138142656.1">
    <property type="nucleotide sequence ID" value="NZ_VBUF01000001.1"/>
</dbReference>
<keyword evidence="3" id="KW-0808">Transferase</keyword>
<dbReference type="PANTHER" id="PTHR43630">
    <property type="entry name" value="POLY-BETA-1,6-N-ACETYL-D-GLUCOSAMINE SYNTHASE"/>
    <property type="match status" value="1"/>
</dbReference>
<reference evidence="3 4" key="1">
    <citation type="submission" date="2019-05" db="EMBL/GenBank/DDBJ databases">
        <title>Arcobacter cibarius and Arcobacter thereius providing challenges in identification an antibiotic susceptibility and Quinolone resistance.</title>
        <authorList>
            <person name="Busch A."/>
            <person name="Hanel I."/>
            <person name="Hotzel H."/>
            <person name="Tomaso H."/>
        </authorList>
    </citation>
    <scope>NUCLEOTIDE SEQUENCE [LARGE SCALE GENOMIC DNA]</scope>
    <source>
        <strain evidence="3 4">17CS1191_2</strain>
    </source>
</reference>
<dbReference type="PANTHER" id="PTHR43630:SF2">
    <property type="entry name" value="GLYCOSYLTRANSFERASE"/>
    <property type="match status" value="1"/>
</dbReference>
<proteinExistence type="inferred from homology"/>
<name>A0A5R9H6M0_9BACT</name>
<evidence type="ECO:0000259" key="2">
    <source>
        <dbReference type="Pfam" id="PF00535"/>
    </source>
</evidence>
<dbReference type="CDD" id="cd02511">
    <property type="entry name" value="Beta4Glucosyltransferase"/>
    <property type="match status" value="1"/>
</dbReference>
<dbReference type="GO" id="GO:0016740">
    <property type="term" value="F:transferase activity"/>
    <property type="evidence" value="ECO:0007669"/>
    <property type="project" value="UniProtKB-KW"/>
</dbReference>
<gene>
    <name evidence="3" type="ORF">FE246_00090</name>
</gene>
<accession>A0A5R9H6M0</accession>
<evidence type="ECO:0000313" key="4">
    <source>
        <dbReference type="Proteomes" id="UP000308001"/>
    </source>
</evidence>
<evidence type="ECO:0000313" key="3">
    <source>
        <dbReference type="EMBL" id="TLS72920.1"/>
    </source>
</evidence>
<dbReference type="InterPro" id="IPR001173">
    <property type="entry name" value="Glyco_trans_2-like"/>
</dbReference>
<dbReference type="Pfam" id="PF00535">
    <property type="entry name" value="Glycos_transf_2"/>
    <property type="match status" value="1"/>
</dbReference>
<feature type="domain" description="Glycosyltransferase 2-like" evidence="2">
    <location>
        <begin position="6"/>
        <end position="102"/>
    </location>
</feature>
<dbReference type="Gene3D" id="3.90.550.10">
    <property type="entry name" value="Spore Coat Polysaccharide Biosynthesis Protein SpsA, Chain A"/>
    <property type="match status" value="1"/>
</dbReference>